<dbReference type="InterPro" id="IPR036397">
    <property type="entry name" value="RNaseH_sf"/>
</dbReference>
<evidence type="ECO:0000313" key="3">
    <source>
        <dbReference type="Proteomes" id="UP001281410"/>
    </source>
</evidence>
<evidence type="ECO:0000313" key="2">
    <source>
        <dbReference type="EMBL" id="KAK3227606.1"/>
    </source>
</evidence>
<dbReference type="Proteomes" id="UP001281410">
    <property type="component" value="Unassembled WGS sequence"/>
</dbReference>
<comment type="caution">
    <text evidence="2">The sequence shown here is derived from an EMBL/GenBank/DDBJ whole genome shotgun (WGS) entry which is preliminary data.</text>
</comment>
<dbReference type="InterPro" id="IPR012337">
    <property type="entry name" value="RNaseH-like_sf"/>
</dbReference>
<dbReference type="Pfam" id="PF13456">
    <property type="entry name" value="RVT_3"/>
    <property type="match status" value="1"/>
</dbReference>
<dbReference type="InterPro" id="IPR002156">
    <property type="entry name" value="RNaseH_domain"/>
</dbReference>
<feature type="domain" description="RNase H type-1" evidence="1">
    <location>
        <begin position="2"/>
        <end position="88"/>
    </location>
</feature>
<keyword evidence="3" id="KW-1185">Reference proteome</keyword>
<dbReference type="EMBL" id="JANJYJ010000002">
    <property type="protein sequence ID" value="KAK3227606.1"/>
    <property type="molecule type" value="Genomic_DNA"/>
</dbReference>
<dbReference type="GO" id="GO:0004523">
    <property type="term" value="F:RNA-DNA hybrid ribonuclease activity"/>
    <property type="evidence" value="ECO:0007669"/>
    <property type="project" value="InterPro"/>
</dbReference>
<dbReference type="Gene3D" id="3.30.420.10">
    <property type="entry name" value="Ribonuclease H-like superfamily/Ribonuclease H"/>
    <property type="match status" value="1"/>
</dbReference>
<dbReference type="GO" id="GO:0003676">
    <property type="term" value="F:nucleic acid binding"/>
    <property type="evidence" value="ECO:0007669"/>
    <property type="project" value="InterPro"/>
</dbReference>
<organism evidence="2 3">
    <name type="scientific">Dipteronia sinensis</name>
    <dbReference type="NCBI Taxonomy" id="43782"/>
    <lineage>
        <taxon>Eukaryota</taxon>
        <taxon>Viridiplantae</taxon>
        <taxon>Streptophyta</taxon>
        <taxon>Embryophyta</taxon>
        <taxon>Tracheophyta</taxon>
        <taxon>Spermatophyta</taxon>
        <taxon>Magnoliopsida</taxon>
        <taxon>eudicotyledons</taxon>
        <taxon>Gunneridae</taxon>
        <taxon>Pentapetalae</taxon>
        <taxon>rosids</taxon>
        <taxon>malvids</taxon>
        <taxon>Sapindales</taxon>
        <taxon>Sapindaceae</taxon>
        <taxon>Hippocastanoideae</taxon>
        <taxon>Acereae</taxon>
        <taxon>Dipteronia</taxon>
    </lineage>
</organism>
<dbReference type="AlphaFoldDB" id="A0AAE0B079"/>
<dbReference type="InterPro" id="IPR044730">
    <property type="entry name" value="RNase_H-like_dom_plant"/>
</dbReference>
<sequence>MDSNTAELWAIKKAVQLCSDNPELRGREVKVVSDSKVAVSWVNDKDFGSLAHVNAIYNIRCCCSSFGNLEVTYDSRAFNSFVDSLAKMGSSMVGDFVVWGDL</sequence>
<dbReference type="PANTHER" id="PTHR47723:SF22">
    <property type="entry name" value="RNASE H TYPE-1 DOMAIN-CONTAINING PROTEIN"/>
    <property type="match status" value="1"/>
</dbReference>
<evidence type="ECO:0000259" key="1">
    <source>
        <dbReference type="Pfam" id="PF13456"/>
    </source>
</evidence>
<dbReference type="PANTHER" id="PTHR47723">
    <property type="entry name" value="OS05G0353850 PROTEIN"/>
    <property type="match status" value="1"/>
</dbReference>
<protein>
    <recommendedName>
        <fullName evidence="1">RNase H type-1 domain-containing protein</fullName>
    </recommendedName>
</protein>
<dbReference type="InterPro" id="IPR053151">
    <property type="entry name" value="RNase_H-like"/>
</dbReference>
<dbReference type="SUPFAM" id="SSF53098">
    <property type="entry name" value="Ribonuclease H-like"/>
    <property type="match status" value="1"/>
</dbReference>
<gene>
    <name evidence="2" type="ORF">Dsin_007468</name>
</gene>
<proteinExistence type="predicted"/>
<accession>A0AAE0B079</accession>
<reference evidence="2" key="1">
    <citation type="journal article" date="2023" name="Plant J.">
        <title>Genome sequences and population genomics provide insights into the demographic history, inbreeding, and mutation load of two 'living fossil' tree species of Dipteronia.</title>
        <authorList>
            <person name="Feng Y."/>
            <person name="Comes H.P."/>
            <person name="Chen J."/>
            <person name="Zhu S."/>
            <person name="Lu R."/>
            <person name="Zhang X."/>
            <person name="Li P."/>
            <person name="Qiu J."/>
            <person name="Olsen K.M."/>
            <person name="Qiu Y."/>
        </authorList>
    </citation>
    <scope>NUCLEOTIDE SEQUENCE</scope>
    <source>
        <strain evidence="2">NBL</strain>
    </source>
</reference>
<dbReference type="CDD" id="cd06222">
    <property type="entry name" value="RNase_H_like"/>
    <property type="match status" value="1"/>
</dbReference>
<name>A0AAE0B079_9ROSI</name>